<dbReference type="Gene3D" id="2.40.50.1020">
    <property type="entry name" value="LytTr DNA-binding domain"/>
    <property type="match status" value="1"/>
</dbReference>
<name>D9TH54_CALOO</name>
<dbReference type="OrthoDB" id="9809318at2"/>
<dbReference type="EMBL" id="CP002164">
    <property type="protein sequence ID" value="ADL43451.1"/>
    <property type="molecule type" value="Genomic_DNA"/>
</dbReference>
<dbReference type="PROSITE" id="PS50930">
    <property type="entry name" value="HTH_LYTTR"/>
    <property type="match status" value="1"/>
</dbReference>
<dbReference type="InterPro" id="IPR046947">
    <property type="entry name" value="LytR-like"/>
</dbReference>
<gene>
    <name evidence="4" type="ordered locus">COB47_2207</name>
</gene>
<dbReference type="PANTHER" id="PTHR37299:SF1">
    <property type="entry name" value="STAGE 0 SPORULATION PROTEIN A HOMOLOG"/>
    <property type="match status" value="1"/>
</dbReference>
<evidence type="ECO:0000313" key="4">
    <source>
        <dbReference type="EMBL" id="ADL43451.1"/>
    </source>
</evidence>
<reference evidence="4 5" key="1">
    <citation type="journal article" date="2010" name="J. Bacteriol.">
        <title>Complete genome sequence of the cellulolytic thermophile Caldicellulosiruptor obsidiansis OB47T.</title>
        <authorList>
            <person name="Elkins J.G."/>
            <person name="Lochner A."/>
            <person name="Hamilton-Brehm S.D."/>
            <person name="Davenport K.W."/>
            <person name="Podar M."/>
            <person name="Brown S.D."/>
            <person name="Land M.L."/>
            <person name="Hauser L.J."/>
            <person name="Klingeman D.M."/>
            <person name="Raman B."/>
            <person name="Goodwin L.A."/>
            <person name="Tapia R."/>
            <person name="Meincke L.J."/>
            <person name="Detter J.C."/>
            <person name="Bruce D.C."/>
            <person name="Han C.S."/>
            <person name="Palumbo A.V."/>
            <person name="Cottingham R.W."/>
            <person name="Keller M."/>
            <person name="Graham D.E."/>
        </authorList>
    </citation>
    <scope>NUCLEOTIDE SEQUENCE [LARGE SCALE GENOMIC DNA]</scope>
    <source>
        <strain evidence="5">ATCC BAA-2073 / strain OB47</strain>
    </source>
</reference>
<feature type="modified residue" description="4-aspartylphosphate" evidence="1">
    <location>
        <position position="54"/>
    </location>
</feature>
<evidence type="ECO:0000256" key="1">
    <source>
        <dbReference type="PROSITE-ProRule" id="PRU00169"/>
    </source>
</evidence>
<dbReference type="STRING" id="608506.COB47_2207"/>
<dbReference type="PROSITE" id="PS50110">
    <property type="entry name" value="RESPONSE_REGULATORY"/>
    <property type="match status" value="1"/>
</dbReference>
<feature type="domain" description="Response regulatory" evidence="2">
    <location>
        <begin position="3"/>
        <end position="117"/>
    </location>
</feature>
<dbReference type="AlphaFoldDB" id="D9TH54"/>
<protein>
    <submittedName>
        <fullName evidence="4">Two component transcriptional regulator, LytTR family</fullName>
    </submittedName>
</protein>
<dbReference type="Pfam" id="PF04397">
    <property type="entry name" value="LytTR"/>
    <property type="match status" value="1"/>
</dbReference>
<dbReference type="RefSeq" id="WP_013291445.1">
    <property type="nucleotide sequence ID" value="NC_014392.1"/>
</dbReference>
<dbReference type="SUPFAM" id="SSF52172">
    <property type="entry name" value="CheY-like"/>
    <property type="match status" value="1"/>
</dbReference>
<dbReference type="eggNOG" id="COG3279">
    <property type="taxonomic scope" value="Bacteria"/>
</dbReference>
<dbReference type="Pfam" id="PF00072">
    <property type="entry name" value="Response_reg"/>
    <property type="match status" value="1"/>
</dbReference>
<keyword evidence="5" id="KW-1185">Reference proteome</keyword>
<evidence type="ECO:0000313" key="5">
    <source>
        <dbReference type="Proteomes" id="UP000000347"/>
    </source>
</evidence>
<proteinExistence type="predicted"/>
<dbReference type="GO" id="GO:0003677">
    <property type="term" value="F:DNA binding"/>
    <property type="evidence" value="ECO:0007669"/>
    <property type="project" value="InterPro"/>
</dbReference>
<feature type="domain" description="HTH LytTR-type" evidence="3">
    <location>
        <begin position="146"/>
        <end position="247"/>
    </location>
</feature>
<evidence type="ECO:0000259" key="3">
    <source>
        <dbReference type="PROSITE" id="PS50930"/>
    </source>
</evidence>
<sequence>MIRAIIVDDEELARKELDFLLKETKEVEVIAELDSAEELFEVVERTKPDVVFLDIEMYGLSGLDAAFELLKMPQPPIIVFATAYDQYAVKAFELNALDYLLKPFSLERVKLCIERIKRALENRGLYTKKLLENLRVFTNKKVLIHTEDKILLLNKEEIYIAEAQGRYARIKLKNKWIASRHSLSDLEKILTEEFLKVHKSYIVNVEHIKEIIPLFGGSIILRMADDNATEVPVGRTFLKGFKEKFGLRI</sequence>
<dbReference type="KEGG" id="cob:COB47_2207"/>
<dbReference type="Proteomes" id="UP000000347">
    <property type="component" value="Chromosome"/>
</dbReference>
<accession>D9TH54</accession>
<evidence type="ECO:0000259" key="2">
    <source>
        <dbReference type="PROSITE" id="PS50110"/>
    </source>
</evidence>
<dbReference type="SMART" id="SM00448">
    <property type="entry name" value="REC"/>
    <property type="match status" value="1"/>
</dbReference>
<dbReference type="Gene3D" id="3.40.50.2300">
    <property type="match status" value="1"/>
</dbReference>
<dbReference type="PANTHER" id="PTHR37299">
    <property type="entry name" value="TRANSCRIPTIONAL REGULATOR-RELATED"/>
    <property type="match status" value="1"/>
</dbReference>
<organism evidence="4 5">
    <name type="scientific">Caldicellulosiruptor obsidiansis (strain ATCC BAA-2073 / JCM 16842 / OB47)</name>
    <dbReference type="NCBI Taxonomy" id="608506"/>
    <lineage>
        <taxon>Bacteria</taxon>
        <taxon>Bacillati</taxon>
        <taxon>Bacillota</taxon>
        <taxon>Bacillota incertae sedis</taxon>
        <taxon>Caldicellulosiruptorales</taxon>
        <taxon>Caldicellulosiruptoraceae</taxon>
        <taxon>Caldicellulosiruptor</taxon>
    </lineage>
</organism>
<dbReference type="GO" id="GO:0000156">
    <property type="term" value="F:phosphorelay response regulator activity"/>
    <property type="evidence" value="ECO:0007669"/>
    <property type="project" value="InterPro"/>
</dbReference>
<dbReference type="InterPro" id="IPR011006">
    <property type="entry name" value="CheY-like_superfamily"/>
</dbReference>
<keyword evidence="1" id="KW-0597">Phosphoprotein</keyword>
<dbReference type="HOGENOM" id="CLU_000445_14_1_9"/>
<dbReference type="SMART" id="SM00850">
    <property type="entry name" value="LytTR"/>
    <property type="match status" value="1"/>
</dbReference>
<dbReference type="InterPro" id="IPR007492">
    <property type="entry name" value="LytTR_DNA-bd_dom"/>
</dbReference>
<dbReference type="InterPro" id="IPR001789">
    <property type="entry name" value="Sig_transdc_resp-reg_receiver"/>
</dbReference>